<accession>A0A328P4G4</accession>
<comment type="caution">
    <text evidence="1">The sequence shown here is derived from an EMBL/GenBank/DDBJ whole genome shotgun (WGS) entry which is preliminary data.</text>
</comment>
<dbReference type="Proteomes" id="UP000248926">
    <property type="component" value="Unassembled WGS sequence"/>
</dbReference>
<evidence type="ECO:0008006" key="3">
    <source>
        <dbReference type="Google" id="ProtNLM"/>
    </source>
</evidence>
<dbReference type="AlphaFoldDB" id="A0A328P4G4"/>
<gene>
    <name evidence="1" type="ORF">CA260_17985</name>
</gene>
<name>A0A328P4G4_9GAMM</name>
<dbReference type="EMBL" id="NFZS01000004">
    <property type="protein sequence ID" value="RAO75916.1"/>
    <property type="molecule type" value="Genomic_DNA"/>
</dbReference>
<proteinExistence type="predicted"/>
<organism evidence="1 2">
    <name type="scientific">Dyella jiangningensis</name>
    <dbReference type="NCBI Taxonomy" id="1379159"/>
    <lineage>
        <taxon>Bacteria</taxon>
        <taxon>Pseudomonadati</taxon>
        <taxon>Pseudomonadota</taxon>
        <taxon>Gammaproteobacteria</taxon>
        <taxon>Lysobacterales</taxon>
        <taxon>Rhodanobacteraceae</taxon>
        <taxon>Dyella</taxon>
    </lineage>
</organism>
<evidence type="ECO:0000313" key="1">
    <source>
        <dbReference type="EMBL" id="RAO75916.1"/>
    </source>
</evidence>
<evidence type="ECO:0000313" key="2">
    <source>
        <dbReference type="Proteomes" id="UP000248926"/>
    </source>
</evidence>
<reference evidence="1 2" key="1">
    <citation type="journal article" date="2018" name="Genet. Mol. Biol.">
        <title>The genome sequence of Dyella jiangningensis FCAV SCS01 from a lignocellulose-decomposing microbial consortium metagenome reveals potential for biotechnological applications.</title>
        <authorList>
            <person name="Desiderato J.G."/>
            <person name="Alvarenga D.O."/>
            <person name="Constancio M.T.L."/>
            <person name="Alves L.M.C."/>
            <person name="Varani A.M."/>
        </authorList>
    </citation>
    <scope>NUCLEOTIDE SEQUENCE [LARGE SCALE GENOMIC DNA]</scope>
    <source>
        <strain evidence="1 2">FCAV SCS01</strain>
    </source>
</reference>
<sequence length="407" mass="45763">MLTITHPELMAEAINFPAGLRALRIGGAPRPILLIKGTKEMLLTARLNRGFKMYVVPSTVDGCATVGLITAFFDDGDEPLILRTPMFDEFETRFLRSALLRPELDVHLFDELGREFLGYRSTISMPLETRLLFEMANFLPFSYEGVRAIQDHMPLWFGLRTPTEDANAISVDFAEPLFPEDIFIGDMRPNHHTYHGSPGHSQTSLVREEPGAYQERDIVALLCRVFRPDQIFLAPLRVTDKEEIADVMVVTDSHLLLIQAKDSPNTESTLRQTMARKRAHSSQKLKAALGQVKGAVKYVRSQSPLAFFIDDDEHELVVDHLNIATLVVLKELFNDSFREYGEQILALVNDIHAPCIALDYGELSMYTAHLPSEDLFFEAYYRVINTGIDSGQLPRLRLGMIAPGGDG</sequence>
<protein>
    <recommendedName>
        <fullName evidence="3">NERD domain-containing protein</fullName>
    </recommendedName>
</protein>
<dbReference type="OrthoDB" id="8399489at2"/>
<keyword evidence="2" id="KW-1185">Reference proteome</keyword>
<dbReference type="RefSeq" id="WP_111984374.1">
    <property type="nucleotide sequence ID" value="NZ_NFZS01000004.1"/>
</dbReference>